<feature type="compositionally biased region" description="Pro residues" evidence="1">
    <location>
        <begin position="26"/>
        <end position="37"/>
    </location>
</feature>
<dbReference type="EMBL" id="JABWUV010000002">
    <property type="protein sequence ID" value="KAF6378749.1"/>
    <property type="molecule type" value="Genomic_DNA"/>
</dbReference>
<evidence type="ECO:0000313" key="2">
    <source>
        <dbReference type="EMBL" id="KAF6378749.1"/>
    </source>
</evidence>
<dbReference type="Proteomes" id="UP000527355">
    <property type="component" value="Unassembled WGS sequence"/>
</dbReference>
<proteinExistence type="predicted"/>
<organism evidence="2 3">
    <name type="scientific">Myotis myotis</name>
    <name type="common">Greater mouse-eared bat</name>
    <name type="synonym">Vespertilio myotis</name>
    <dbReference type="NCBI Taxonomy" id="51298"/>
    <lineage>
        <taxon>Eukaryota</taxon>
        <taxon>Metazoa</taxon>
        <taxon>Chordata</taxon>
        <taxon>Craniata</taxon>
        <taxon>Vertebrata</taxon>
        <taxon>Euteleostomi</taxon>
        <taxon>Mammalia</taxon>
        <taxon>Eutheria</taxon>
        <taxon>Laurasiatheria</taxon>
        <taxon>Chiroptera</taxon>
        <taxon>Yangochiroptera</taxon>
        <taxon>Vespertilionidae</taxon>
        <taxon>Myotis</taxon>
    </lineage>
</organism>
<sequence length="124" mass="13294">MPLQTPLPLPEVSSPLQTRWRAEAAPPAPSAPLPGSSPQPLARRPPSEPPPPAPLASSVAPCAGETWRREGSERPVRPRVRRRCGARTPPLNDLQFADIPFEGGLLNVDEQVLSFSKKLLGAKG</sequence>
<feature type="region of interest" description="Disordered" evidence="1">
    <location>
        <begin position="1"/>
        <end position="90"/>
    </location>
</feature>
<evidence type="ECO:0000313" key="3">
    <source>
        <dbReference type="Proteomes" id="UP000527355"/>
    </source>
</evidence>
<protein>
    <submittedName>
        <fullName evidence="2">Uncharacterized protein</fullName>
    </submittedName>
</protein>
<comment type="caution">
    <text evidence="2">The sequence shown here is derived from an EMBL/GenBank/DDBJ whole genome shotgun (WGS) entry which is preliminary data.</text>
</comment>
<gene>
    <name evidence="2" type="ORF">mMyoMyo1_009671</name>
</gene>
<feature type="compositionally biased region" description="Basic and acidic residues" evidence="1">
    <location>
        <begin position="66"/>
        <end position="76"/>
    </location>
</feature>
<reference evidence="2 3" key="1">
    <citation type="journal article" date="2020" name="Nature">
        <title>Six reference-quality genomes reveal evolution of bat adaptations.</title>
        <authorList>
            <person name="Jebb D."/>
            <person name="Huang Z."/>
            <person name="Pippel M."/>
            <person name="Hughes G.M."/>
            <person name="Lavrichenko K."/>
            <person name="Devanna P."/>
            <person name="Winkler S."/>
            <person name="Jermiin L.S."/>
            <person name="Skirmuntt E.C."/>
            <person name="Katzourakis A."/>
            <person name="Burkitt-Gray L."/>
            <person name="Ray D.A."/>
            <person name="Sullivan K.A.M."/>
            <person name="Roscito J.G."/>
            <person name="Kirilenko B.M."/>
            <person name="Davalos L.M."/>
            <person name="Corthals A.P."/>
            <person name="Power M.L."/>
            <person name="Jones G."/>
            <person name="Ransome R.D."/>
            <person name="Dechmann D.K.N."/>
            <person name="Locatelli A.G."/>
            <person name="Puechmaille S.J."/>
            <person name="Fedrigo O."/>
            <person name="Jarvis E.D."/>
            <person name="Hiller M."/>
            <person name="Vernes S.C."/>
            <person name="Myers E.W."/>
            <person name="Teeling E.C."/>
        </authorList>
    </citation>
    <scope>NUCLEOTIDE SEQUENCE [LARGE SCALE GENOMIC DNA]</scope>
    <source>
        <strain evidence="2">MMyoMyo1</strain>
        <tissue evidence="2">Flight muscle</tissue>
    </source>
</reference>
<name>A0A7J7ZXE9_MYOMY</name>
<accession>A0A7J7ZXE9</accession>
<keyword evidence="3" id="KW-1185">Reference proteome</keyword>
<evidence type="ECO:0000256" key="1">
    <source>
        <dbReference type="SAM" id="MobiDB-lite"/>
    </source>
</evidence>
<dbReference type="AlphaFoldDB" id="A0A7J7ZXE9"/>